<keyword evidence="2" id="KW-1185">Reference proteome</keyword>
<proteinExistence type="predicted"/>
<dbReference type="RefSeq" id="WP_380888289.1">
    <property type="nucleotide sequence ID" value="NZ_JBHUDY010000001.1"/>
</dbReference>
<reference evidence="2" key="1">
    <citation type="journal article" date="2019" name="Int. J. Syst. Evol. Microbiol.">
        <title>The Global Catalogue of Microorganisms (GCM) 10K type strain sequencing project: providing services to taxonomists for standard genome sequencing and annotation.</title>
        <authorList>
            <consortium name="The Broad Institute Genomics Platform"/>
            <consortium name="The Broad Institute Genome Sequencing Center for Infectious Disease"/>
            <person name="Wu L."/>
            <person name="Ma J."/>
        </authorList>
    </citation>
    <scope>NUCLEOTIDE SEQUENCE [LARGE SCALE GENOMIC DNA]</scope>
    <source>
        <strain evidence="2">CGMCC 1.16275</strain>
    </source>
</reference>
<dbReference type="Proteomes" id="UP001597115">
    <property type="component" value="Unassembled WGS sequence"/>
</dbReference>
<evidence type="ECO:0000313" key="1">
    <source>
        <dbReference type="EMBL" id="MFD1611705.1"/>
    </source>
</evidence>
<organism evidence="1 2">
    <name type="scientific">Sphingomonas tabacisoli</name>
    <dbReference type="NCBI Taxonomy" id="2249466"/>
    <lineage>
        <taxon>Bacteria</taxon>
        <taxon>Pseudomonadati</taxon>
        <taxon>Pseudomonadota</taxon>
        <taxon>Alphaproteobacteria</taxon>
        <taxon>Sphingomonadales</taxon>
        <taxon>Sphingomonadaceae</taxon>
        <taxon>Sphingomonas</taxon>
    </lineage>
</organism>
<accession>A0ABW4I3J8</accession>
<comment type="caution">
    <text evidence="1">The sequence shown here is derived from an EMBL/GenBank/DDBJ whole genome shotgun (WGS) entry which is preliminary data.</text>
</comment>
<gene>
    <name evidence="1" type="ORF">ACFSCW_07825</name>
</gene>
<sequence>MKPISSYTSISDLKKLMANAKRAGREDVYLEALVRRCDLEGLDYDDPVEREFVGVLAAYEEFLAERNGKTTTASYTRRKMRDKGIIQCLEDWATATHETDGFQALMSKRLTHLTGEHIVLKYPDRFSPEAVAGARRRLAAHDALPEGA</sequence>
<dbReference type="EMBL" id="JBHUDY010000001">
    <property type="protein sequence ID" value="MFD1611705.1"/>
    <property type="molecule type" value="Genomic_DNA"/>
</dbReference>
<name>A0ABW4I3J8_9SPHN</name>
<evidence type="ECO:0000313" key="2">
    <source>
        <dbReference type="Proteomes" id="UP001597115"/>
    </source>
</evidence>
<protein>
    <submittedName>
        <fullName evidence="1">Uncharacterized protein</fullName>
    </submittedName>
</protein>